<organism evidence="1 2">
    <name type="scientific">Necator americanus</name>
    <name type="common">Human hookworm</name>
    <dbReference type="NCBI Taxonomy" id="51031"/>
    <lineage>
        <taxon>Eukaryota</taxon>
        <taxon>Metazoa</taxon>
        <taxon>Ecdysozoa</taxon>
        <taxon>Nematoda</taxon>
        <taxon>Chromadorea</taxon>
        <taxon>Rhabditida</taxon>
        <taxon>Rhabditina</taxon>
        <taxon>Rhabditomorpha</taxon>
        <taxon>Strongyloidea</taxon>
        <taxon>Ancylostomatidae</taxon>
        <taxon>Bunostominae</taxon>
        <taxon>Necator</taxon>
    </lineage>
</organism>
<reference evidence="1 2" key="1">
    <citation type="submission" date="2023-08" db="EMBL/GenBank/DDBJ databases">
        <title>A Necator americanus chromosomal reference genome.</title>
        <authorList>
            <person name="Ilik V."/>
            <person name="Petrzelkova K.J."/>
            <person name="Pardy F."/>
            <person name="Fuh T."/>
            <person name="Niatou-Singa F.S."/>
            <person name="Gouil Q."/>
            <person name="Baker L."/>
            <person name="Ritchie M.E."/>
            <person name="Jex A.R."/>
            <person name="Gazzola D."/>
            <person name="Li H."/>
            <person name="Toshio Fujiwara R."/>
            <person name="Zhan B."/>
            <person name="Aroian R.V."/>
            <person name="Pafco B."/>
            <person name="Schwarz E.M."/>
        </authorList>
    </citation>
    <scope>NUCLEOTIDE SEQUENCE [LARGE SCALE GENOMIC DNA]</scope>
    <source>
        <strain evidence="1 2">Aroian</strain>
        <tissue evidence="1">Whole animal</tissue>
    </source>
</reference>
<keyword evidence="2" id="KW-1185">Reference proteome</keyword>
<name>A0ABR1DDY5_NECAM</name>
<dbReference type="Proteomes" id="UP001303046">
    <property type="component" value="Unassembled WGS sequence"/>
</dbReference>
<sequence>MYEVACTNLTYVRSRGGPTYAEGNQEFEYTLSERTSCLICKVIWRKLPINGKKEQLTVSLRSNAIHCPAEELESLASDRKLTRGGYGKLTNGWIPCNLF</sequence>
<dbReference type="EMBL" id="JAVFWL010000004">
    <property type="protein sequence ID" value="KAK6748413.1"/>
    <property type="molecule type" value="Genomic_DNA"/>
</dbReference>
<gene>
    <name evidence="1" type="primary">Necator_chrIV.g14484</name>
    <name evidence="1" type="ORF">RB195_001190</name>
</gene>
<evidence type="ECO:0000313" key="1">
    <source>
        <dbReference type="EMBL" id="KAK6748413.1"/>
    </source>
</evidence>
<proteinExistence type="predicted"/>
<protein>
    <submittedName>
        <fullName evidence="1">Uncharacterized protein</fullName>
    </submittedName>
</protein>
<evidence type="ECO:0000313" key="2">
    <source>
        <dbReference type="Proteomes" id="UP001303046"/>
    </source>
</evidence>
<accession>A0ABR1DDY5</accession>
<comment type="caution">
    <text evidence="1">The sequence shown here is derived from an EMBL/GenBank/DDBJ whole genome shotgun (WGS) entry which is preliminary data.</text>
</comment>